<name>A0AA85JW26_TRIRE</name>
<reference evidence="2" key="1">
    <citation type="submission" date="2022-06" db="EMBL/GenBank/DDBJ databases">
        <authorList>
            <person name="Berger JAMES D."/>
            <person name="Berger JAMES D."/>
        </authorList>
    </citation>
    <scope>NUCLEOTIDE SEQUENCE [LARGE SCALE GENOMIC DNA]</scope>
</reference>
<dbReference type="WBParaSite" id="TREG1_40300.1">
    <property type="protein sequence ID" value="TREG1_40300.1"/>
    <property type="gene ID" value="TREG1_40300"/>
</dbReference>
<feature type="compositionally biased region" description="Acidic residues" evidence="1">
    <location>
        <begin position="244"/>
        <end position="255"/>
    </location>
</feature>
<feature type="compositionally biased region" description="Low complexity" evidence="1">
    <location>
        <begin position="221"/>
        <end position="239"/>
    </location>
</feature>
<evidence type="ECO:0000256" key="1">
    <source>
        <dbReference type="SAM" id="MobiDB-lite"/>
    </source>
</evidence>
<keyword evidence="2" id="KW-1185">Reference proteome</keyword>
<protein>
    <submittedName>
        <fullName evidence="3">Uncharacterized protein</fullName>
    </submittedName>
</protein>
<evidence type="ECO:0000313" key="3">
    <source>
        <dbReference type="WBParaSite" id="TREG1_40300.1"/>
    </source>
</evidence>
<feature type="region of interest" description="Disordered" evidence="1">
    <location>
        <begin position="221"/>
        <end position="255"/>
    </location>
</feature>
<dbReference type="Proteomes" id="UP000050795">
    <property type="component" value="Unassembled WGS sequence"/>
</dbReference>
<proteinExistence type="predicted"/>
<dbReference type="AlphaFoldDB" id="A0AA85JW26"/>
<reference evidence="3" key="2">
    <citation type="submission" date="2023-11" db="UniProtKB">
        <authorList>
            <consortium name="WormBaseParasite"/>
        </authorList>
    </citation>
    <scope>IDENTIFICATION</scope>
</reference>
<organism evidence="2 3">
    <name type="scientific">Trichobilharzia regenti</name>
    <name type="common">Nasal bird schistosome</name>
    <dbReference type="NCBI Taxonomy" id="157069"/>
    <lineage>
        <taxon>Eukaryota</taxon>
        <taxon>Metazoa</taxon>
        <taxon>Spiralia</taxon>
        <taxon>Lophotrochozoa</taxon>
        <taxon>Platyhelminthes</taxon>
        <taxon>Trematoda</taxon>
        <taxon>Digenea</taxon>
        <taxon>Strigeidida</taxon>
        <taxon>Schistosomatoidea</taxon>
        <taxon>Schistosomatidae</taxon>
        <taxon>Trichobilharzia</taxon>
    </lineage>
</organism>
<evidence type="ECO:0000313" key="2">
    <source>
        <dbReference type="Proteomes" id="UP000050795"/>
    </source>
</evidence>
<feature type="compositionally biased region" description="Polar residues" evidence="1">
    <location>
        <begin position="173"/>
        <end position="193"/>
    </location>
</feature>
<accession>A0AA85JW26</accession>
<feature type="region of interest" description="Disordered" evidence="1">
    <location>
        <begin position="168"/>
        <end position="193"/>
    </location>
</feature>
<sequence>MEDGSESLRNSNWNVRKQAVASRRHVDLVGFSETLSEMYNDVLNYVMELYRNDRESQYSWQHFRSAADRLAEMHKFVKLTILRIYEIGIVEGAASFSSDFFEKIRDVQLQTGSENIPFDYLRQYLSRPDDPPPKALRRIKRVAVRRRSRPIHNVREIVEHHIGLTDINRRQTETGSSSYAHQSTTGQWDAGSKQSNWTHIQNTSSPLYADTEVDCRSEDSITSQSSCSCSCDEYSTDTSISTHEDDEDESDPVAA</sequence>